<keyword evidence="2" id="KW-1185">Reference proteome</keyword>
<dbReference type="KEGG" id="psco:LY89DRAFT_117356"/>
<evidence type="ECO:0000313" key="1">
    <source>
        <dbReference type="EMBL" id="KUJ14614.1"/>
    </source>
</evidence>
<gene>
    <name evidence="1" type="ORF">LY89DRAFT_117356</name>
</gene>
<dbReference type="EMBL" id="KQ947419">
    <property type="protein sequence ID" value="KUJ14614.1"/>
    <property type="molecule type" value="Genomic_DNA"/>
</dbReference>
<dbReference type="RefSeq" id="XP_018068969.1">
    <property type="nucleotide sequence ID" value="XM_018205117.1"/>
</dbReference>
<dbReference type="Proteomes" id="UP000070700">
    <property type="component" value="Unassembled WGS sequence"/>
</dbReference>
<dbReference type="GeneID" id="28814843"/>
<dbReference type="InParanoid" id="A0A194X3K9"/>
<proteinExistence type="predicted"/>
<dbReference type="AlphaFoldDB" id="A0A194X3K9"/>
<dbReference type="OrthoDB" id="9997739at2759"/>
<accession>A0A194X3K9</accession>
<protein>
    <submittedName>
        <fullName evidence="1">Uncharacterized protein</fullName>
    </submittedName>
</protein>
<evidence type="ECO:0000313" key="2">
    <source>
        <dbReference type="Proteomes" id="UP000070700"/>
    </source>
</evidence>
<name>A0A194X3K9_MOLSC</name>
<sequence length="86" mass="9706">MLLLSVDDARNQTESIVDLVRFSYSNVNTRDTEVGQDIDSLRRMVIHFVACVFEKIGMNESFLVLMEEGGPLARDLASMLAKRITL</sequence>
<reference evidence="1 2" key="1">
    <citation type="submission" date="2015-10" db="EMBL/GenBank/DDBJ databases">
        <title>Full genome of DAOMC 229536 Phialocephala scopiformis, a fungal endophyte of spruce producing the potent anti-insectan compound rugulosin.</title>
        <authorList>
            <consortium name="DOE Joint Genome Institute"/>
            <person name="Walker A.K."/>
            <person name="Frasz S.L."/>
            <person name="Seifert K.A."/>
            <person name="Miller J.D."/>
            <person name="Mondo S.J."/>
            <person name="Labutti K."/>
            <person name="Lipzen A."/>
            <person name="Dockter R."/>
            <person name="Kennedy M."/>
            <person name="Grigoriev I.V."/>
            <person name="Spatafora J.W."/>
        </authorList>
    </citation>
    <scope>NUCLEOTIDE SEQUENCE [LARGE SCALE GENOMIC DNA]</scope>
    <source>
        <strain evidence="1 2">CBS 120377</strain>
    </source>
</reference>
<organism evidence="1 2">
    <name type="scientific">Mollisia scopiformis</name>
    <name type="common">Conifer needle endophyte fungus</name>
    <name type="synonym">Phialocephala scopiformis</name>
    <dbReference type="NCBI Taxonomy" id="149040"/>
    <lineage>
        <taxon>Eukaryota</taxon>
        <taxon>Fungi</taxon>
        <taxon>Dikarya</taxon>
        <taxon>Ascomycota</taxon>
        <taxon>Pezizomycotina</taxon>
        <taxon>Leotiomycetes</taxon>
        <taxon>Helotiales</taxon>
        <taxon>Mollisiaceae</taxon>
        <taxon>Mollisia</taxon>
    </lineage>
</organism>